<feature type="binding site" evidence="3">
    <location>
        <begin position="93"/>
        <end position="96"/>
    </location>
    <ligand>
        <name>substrate</name>
    </ligand>
</feature>
<proteinExistence type="inferred from homology"/>
<comment type="function">
    <text evidence="3">Catalyzes the reversible conversion of ribose-5-phosphate to ribulose 5-phosphate.</text>
</comment>
<dbReference type="Gene3D" id="3.30.70.260">
    <property type="match status" value="1"/>
</dbReference>
<feature type="active site" description="Proton acceptor" evidence="3">
    <location>
        <position position="102"/>
    </location>
</feature>
<dbReference type="GO" id="GO:0005829">
    <property type="term" value="C:cytosol"/>
    <property type="evidence" value="ECO:0007669"/>
    <property type="project" value="TreeGrafter"/>
</dbReference>
<dbReference type="PANTHER" id="PTHR11934:SF0">
    <property type="entry name" value="RIBOSE-5-PHOSPHATE ISOMERASE"/>
    <property type="match status" value="1"/>
</dbReference>
<comment type="catalytic activity">
    <reaction evidence="1 3">
        <text>aldehydo-D-ribose 5-phosphate = D-ribulose 5-phosphate</text>
        <dbReference type="Rhea" id="RHEA:14657"/>
        <dbReference type="ChEBI" id="CHEBI:58121"/>
        <dbReference type="ChEBI" id="CHEBI:58273"/>
        <dbReference type="EC" id="5.3.1.6"/>
    </reaction>
</comment>
<dbReference type="EMBL" id="VDCQ01000037">
    <property type="protein sequence ID" value="TNJ63853.1"/>
    <property type="molecule type" value="Genomic_DNA"/>
</dbReference>
<comment type="subunit">
    <text evidence="3">Homodimer.</text>
</comment>
<dbReference type="PANTHER" id="PTHR11934">
    <property type="entry name" value="RIBOSE-5-PHOSPHATE ISOMERASE"/>
    <property type="match status" value="1"/>
</dbReference>
<comment type="pathway">
    <text evidence="3">Carbohydrate degradation; pentose phosphate pathway; D-ribose 5-phosphate from D-ribulose 5-phosphate (non-oxidative stage): step 1/1.</text>
</comment>
<dbReference type="Proteomes" id="UP000307943">
    <property type="component" value="Unassembled WGS sequence"/>
</dbReference>
<reference evidence="4 5" key="1">
    <citation type="submission" date="2019-05" db="EMBL/GenBank/DDBJ databases">
        <title>We sequenced the genome of Paenibacillus hemerocallicola KCTC 33185 for further insight into its adaptation and study the phylogeny of Paenibacillus.</title>
        <authorList>
            <person name="Narsing Rao M.P."/>
        </authorList>
    </citation>
    <scope>NUCLEOTIDE SEQUENCE [LARGE SCALE GENOMIC DNA]</scope>
    <source>
        <strain evidence="4 5">KCTC 33185</strain>
    </source>
</reference>
<dbReference type="CDD" id="cd01398">
    <property type="entry name" value="RPI_A"/>
    <property type="match status" value="1"/>
</dbReference>
<dbReference type="NCBIfam" id="TIGR00021">
    <property type="entry name" value="rpiA"/>
    <property type="match status" value="1"/>
</dbReference>
<comment type="caution">
    <text evidence="4">The sequence shown here is derived from an EMBL/GenBank/DDBJ whole genome shotgun (WGS) entry which is preliminary data.</text>
</comment>
<dbReference type="NCBIfam" id="NF001924">
    <property type="entry name" value="PRK00702.1"/>
    <property type="match status" value="1"/>
</dbReference>
<protein>
    <recommendedName>
        <fullName evidence="3">Ribose-5-phosphate isomerase A</fullName>
        <ecNumber evidence="3">5.3.1.6</ecNumber>
    </recommendedName>
    <alternativeName>
        <fullName evidence="3">Phosphoriboisomerase A</fullName>
        <shortName evidence="3">PRI</shortName>
    </alternativeName>
</protein>
<evidence type="ECO:0000256" key="1">
    <source>
        <dbReference type="ARBA" id="ARBA00001713"/>
    </source>
</evidence>
<dbReference type="Pfam" id="PF06026">
    <property type="entry name" value="Rib_5-P_isom_A"/>
    <property type="match status" value="1"/>
</dbReference>
<dbReference type="InterPro" id="IPR020672">
    <property type="entry name" value="Ribose5P_isomerase_typA_subgr"/>
</dbReference>
<dbReference type="SUPFAM" id="SSF75445">
    <property type="entry name" value="D-ribose-5-phosphate isomerase (RpiA), lid domain"/>
    <property type="match status" value="1"/>
</dbReference>
<evidence type="ECO:0000313" key="4">
    <source>
        <dbReference type="EMBL" id="TNJ63853.1"/>
    </source>
</evidence>
<evidence type="ECO:0000313" key="5">
    <source>
        <dbReference type="Proteomes" id="UP000307943"/>
    </source>
</evidence>
<dbReference type="AlphaFoldDB" id="A0A5C4T4A8"/>
<feature type="binding site" evidence="3">
    <location>
        <position position="120"/>
    </location>
    <ligand>
        <name>substrate</name>
    </ligand>
</feature>
<dbReference type="HAMAP" id="MF_00170">
    <property type="entry name" value="Rib_5P_isom_A"/>
    <property type="match status" value="1"/>
</dbReference>
<keyword evidence="2 3" id="KW-0413">Isomerase</keyword>
<accession>A0A5C4T4A8</accession>
<sequence length="226" mass="24586">MESKKIAGERAVDYVRDGMIVGLGTGSTVYWTLSRLGEKIKQGLSIQAVATSVQTESLAKEFGIALIPFSKVESIDLTIDGADEVDPEWNLVKGGGGALLREKIVADASKRLIIVADESKLVRHLGKFPLPVEVVKFGFEWTMRRLSGLGCSVKPRLSGDNPFVTDNGNFIVDCSFESIVRPRELHREINDIPGVIDNGLFIDRASRVIVGCQDGTVKELNSGKAK</sequence>
<dbReference type="UniPathway" id="UPA00115">
    <property type="reaction ID" value="UER00412"/>
</dbReference>
<dbReference type="OrthoDB" id="5870696at2"/>
<comment type="similarity">
    <text evidence="3">Belongs to the ribose 5-phosphate isomerase family.</text>
</comment>
<dbReference type="InterPro" id="IPR004788">
    <property type="entry name" value="Ribose5P_isomerase_type_A"/>
</dbReference>
<dbReference type="GO" id="GO:0006014">
    <property type="term" value="P:D-ribose metabolic process"/>
    <property type="evidence" value="ECO:0007669"/>
    <property type="project" value="TreeGrafter"/>
</dbReference>
<dbReference type="Gene3D" id="3.40.50.1360">
    <property type="match status" value="1"/>
</dbReference>
<organism evidence="4 5">
    <name type="scientific">Paenibacillus hemerocallicola</name>
    <dbReference type="NCBI Taxonomy" id="1172614"/>
    <lineage>
        <taxon>Bacteria</taxon>
        <taxon>Bacillati</taxon>
        <taxon>Bacillota</taxon>
        <taxon>Bacilli</taxon>
        <taxon>Bacillales</taxon>
        <taxon>Paenibacillaceae</taxon>
        <taxon>Paenibacillus</taxon>
    </lineage>
</organism>
<dbReference type="RefSeq" id="WP_139604710.1">
    <property type="nucleotide sequence ID" value="NZ_VDCQ01000037.1"/>
</dbReference>
<dbReference type="FunFam" id="3.40.50.1360:FF:000001">
    <property type="entry name" value="Ribose-5-phosphate isomerase A"/>
    <property type="match status" value="1"/>
</dbReference>
<dbReference type="SUPFAM" id="SSF100950">
    <property type="entry name" value="NagB/RpiA/CoA transferase-like"/>
    <property type="match status" value="1"/>
</dbReference>
<dbReference type="GO" id="GO:0004751">
    <property type="term" value="F:ribose-5-phosphate isomerase activity"/>
    <property type="evidence" value="ECO:0007669"/>
    <property type="project" value="UniProtKB-UniRule"/>
</dbReference>
<dbReference type="InterPro" id="IPR037171">
    <property type="entry name" value="NagB/RpiA_transferase-like"/>
</dbReference>
<evidence type="ECO:0000256" key="3">
    <source>
        <dbReference type="HAMAP-Rule" id="MF_00170"/>
    </source>
</evidence>
<feature type="binding site" evidence="3">
    <location>
        <begin position="80"/>
        <end position="83"/>
    </location>
    <ligand>
        <name>substrate</name>
    </ligand>
</feature>
<evidence type="ECO:0000256" key="2">
    <source>
        <dbReference type="ARBA" id="ARBA00023235"/>
    </source>
</evidence>
<feature type="binding site" evidence="3">
    <location>
        <begin position="25"/>
        <end position="28"/>
    </location>
    <ligand>
        <name>substrate</name>
    </ligand>
</feature>
<gene>
    <name evidence="3 4" type="primary">rpiA</name>
    <name evidence="4" type="ORF">FE784_23555</name>
</gene>
<keyword evidence="5" id="KW-1185">Reference proteome</keyword>
<dbReference type="EC" id="5.3.1.6" evidence="3"/>
<dbReference type="GO" id="GO:0009052">
    <property type="term" value="P:pentose-phosphate shunt, non-oxidative branch"/>
    <property type="evidence" value="ECO:0007669"/>
    <property type="project" value="UniProtKB-UniRule"/>
</dbReference>
<name>A0A5C4T4A8_9BACL</name>